<dbReference type="Pfam" id="PF04426">
    <property type="entry name" value="Bul1_C"/>
    <property type="match status" value="1"/>
</dbReference>
<dbReference type="EMBL" id="JAHMUF010000002">
    <property type="protein sequence ID" value="KAG7195746.1"/>
    <property type="molecule type" value="Genomic_DNA"/>
</dbReference>
<dbReference type="InterPro" id="IPR007519">
    <property type="entry name" value="Bul1_N"/>
</dbReference>
<evidence type="ECO:0000256" key="1">
    <source>
        <dbReference type="SAM" id="MobiDB-lite"/>
    </source>
</evidence>
<reference evidence="4" key="1">
    <citation type="submission" date="2021-03" db="EMBL/GenBank/DDBJ databases">
        <authorList>
            <person name="Palmer J.M."/>
        </authorList>
    </citation>
    <scope>NUCLEOTIDE SEQUENCE</scope>
    <source>
        <strain evidence="4">ARV_011</strain>
    </source>
</reference>
<dbReference type="InterPro" id="IPR022794">
    <property type="entry name" value="Bul1_C"/>
</dbReference>
<evidence type="ECO:0000259" key="3">
    <source>
        <dbReference type="Pfam" id="PF04426"/>
    </source>
</evidence>
<evidence type="ECO:0000313" key="4">
    <source>
        <dbReference type="EMBL" id="KAG7195746.1"/>
    </source>
</evidence>
<evidence type="ECO:0000259" key="2">
    <source>
        <dbReference type="Pfam" id="PF04425"/>
    </source>
</evidence>
<accession>A0A9P7VEE3</accession>
<feature type="region of interest" description="Disordered" evidence="1">
    <location>
        <begin position="21"/>
        <end position="47"/>
    </location>
</feature>
<keyword evidence="5" id="KW-1185">Reference proteome</keyword>
<feature type="domain" description="Bul1 C-terminal" evidence="3">
    <location>
        <begin position="569"/>
        <end position="794"/>
    </location>
</feature>
<dbReference type="InterPro" id="IPR039634">
    <property type="entry name" value="Bul1-like"/>
</dbReference>
<organism evidence="4 5">
    <name type="scientific">Scheffersomyces spartinae</name>
    <dbReference type="NCBI Taxonomy" id="45513"/>
    <lineage>
        <taxon>Eukaryota</taxon>
        <taxon>Fungi</taxon>
        <taxon>Dikarya</taxon>
        <taxon>Ascomycota</taxon>
        <taxon>Saccharomycotina</taxon>
        <taxon>Pichiomycetes</taxon>
        <taxon>Debaryomycetaceae</taxon>
        <taxon>Scheffersomyces</taxon>
    </lineage>
</organism>
<dbReference type="Proteomes" id="UP000790833">
    <property type="component" value="Unassembled WGS sequence"/>
</dbReference>
<dbReference type="PANTHER" id="PTHR31904:SF1">
    <property type="entry name" value="BYPASS OF STOP CODON PROTEIN 5-RELATED"/>
    <property type="match status" value="1"/>
</dbReference>
<dbReference type="GeneID" id="66115503"/>
<name>A0A9P7VEE3_9ASCO</name>
<comment type="caution">
    <text evidence="4">The sequence shown here is derived from an EMBL/GenBank/DDBJ whole genome shotgun (WGS) entry which is preliminary data.</text>
</comment>
<evidence type="ECO:0000313" key="5">
    <source>
        <dbReference type="Proteomes" id="UP000790833"/>
    </source>
</evidence>
<sequence length="794" mass="90875">MGDDGLLRKVTNDLEKLQLLNYEEKNNDSDPEPSSSSSKNRVIEQHPHKSAEQLLNNILPSYQMYQSTISKPVLPHEENFKVDPPVYELTPISSVPTSVYNSGTVSPNNEYDQPNLLSAMVSQEDFGVFPEGQNLTLISQAQGMDGDVDNETNDNNTTTIYEETLLANVQKLVNLTRSDNEISQHVEIDIKVTKDVCEKGKKPELYDASEIEFKQGDYIHGYVTMRNTTNKPISFDMVYVLFEGSAVTLSNKNGFINPQKQTVYYRFLTMVDLYASWSYSNIDRLATDNGDMYDWCYGETDPYDGSLLAIDVQRMLQPNTTYKRFFTFRLPNKLLDDICEPNNFPSHTEIYPTFGVPKHTMTPSELLATREQQVRDFAFLDALITYSIAARIIGRASEYRFETPEGLDRYIVLKDYLQPIRVIPKLNPETLENKYRSELEADVFYRAFVNQIKEKIEFGHDLMSMPPSLRPVESSNLTPISSRDNGEKIRQLYDVADTSIRTSYQRNKKMEDANDMYSCLLGYRKKSLTGWSKTLGVVTLSTPKKIHLILYTPPAKFSNGRSRQTRLTVPFELTFVSEAASGIKPKDFPEIKGISCELVVFSARLEKYSIPVELTYDMLFKEQEIMHHLRRKDPANFSSIVVEPMKQYFREVNDLIKKLGESFHLEVQLYRNLRCMATLVTKYINLAINSITVTSTSNKSEGHHSTMTAIPWEHVEDTVNPEYSLHSKKFELDLDIQNSQVKSSTPVPNSSFENFTLVPTFQTCHCARLYYLRVKLKLSNSDSLVVHVPVSIEN</sequence>
<dbReference type="PANTHER" id="PTHR31904">
    <property type="entry name" value="BYPASS OF STOP CODON PROTEIN 5-RELATED"/>
    <property type="match status" value="1"/>
</dbReference>
<dbReference type="AlphaFoldDB" id="A0A9P7VEE3"/>
<protein>
    <submittedName>
        <fullName evidence="4">Uncharacterized protein</fullName>
    </submittedName>
</protein>
<dbReference type="OrthoDB" id="420195at2759"/>
<proteinExistence type="predicted"/>
<feature type="domain" description="Bul1 N-terminal" evidence="2">
    <location>
        <begin position="38"/>
        <end position="474"/>
    </location>
</feature>
<dbReference type="Pfam" id="PF04425">
    <property type="entry name" value="Bul1_N"/>
    <property type="match status" value="1"/>
</dbReference>
<gene>
    <name evidence="4" type="ORF">KQ657_002129</name>
</gene>
<dbReference type="RefSeq" id="XP_043051291.1">
    <property type="nucleotide sequence ID" value="XM_043192903.1"/>
</dbReference>